<dbReference type="RefSeq" id="WP_132434169.1">
    <property type="nucleotide sequence ID" value="NZ_SLWK01000008.1"/>
</dbReference>
<dbReference type="EMBL" id="SLWK01000008">
    <property type="protein sequence ID" value="TCO07471.1"/>
    <property type="molecule type" value="Genomic_DNA"/>
</dbReference>
<feature type="transmembrane region" description="Helical" evidence="1">
    <location>
        <begin position="216"/>
        <end position="236"/>
    </location>
</feature>
<feature type="transmembrane region" description="Helical" evidence="1">
    <location>
        <begin position="35"/>
        <end position="54"/>
    </location>
</feature>
<evidence type="ECO:0000256" key="1">
    <source>
        <dbReference type="SAM" id="Phobius"/>
    </source>
</evidence>
<dbReference type="AlphaFoldDB" id="A0A4R2GH92"/>
<sequence>MSFYQLLTLQLMAHLLADFFFQTDKWVESRNNSGIKSRYFSAHLLIVFITSWLLSFQWKFIFASAIITLLHAAIDYLKIKFSGVKKLKRYIFFIDQFIHVGIIMYVTFIYGSYFDLNPWFLLPLTDTEIIIIAAFLFCLKPSNILIREILHLYKVSAPINENEPGELPNAGKLIGNLERLLTLTFILTGRYEAVGFLIAAKSILRFGEKDAVKSEYVLTGTLLSFGIAIIIGIFVLQFL</sequence>
<dbReference type="OrthoDB" id="8536716at2"/>
<keyword evidence="3" id="KW-1185">Reference proteome</keyword>
<dbReference type="Pfam" id="PF11750">
    <property type="entry name" value="DUF3307"/>
    <property type="match status" value="1"/>
</dbReference>
<comment type="caution">
    <text evidence="2">The sequence shown here is derived from an EMBL/GenBank/DDBJ whole genome shotgun (WGS) entry which is preliminary data.</text>
</comment>
<proteinExistence type="predicted"/>
<keyword evidence="1" id="KW-0812">Transmembrane</keyword>
<name>A0A4R2GH92_9BACT</name>
<keyword evidence="1" id="KW-0472">Membrane</keyword>
<reference evidence="2 3" key="1">
    <citation type="submission" date="2019-03" db="EMBL/GenBank/DDBJ databases">
        <title>Genomic Encyclopedia of Type Strains, Phase IV (KMG-IV): sequencing the most valuable type-strain genomes for metagenomic binning, comparative biology and taxonomic classification.</title>
        <authorList>
            <person name="Goeker M."/>
        </authorList>
    </citation>
    <scope>NUCLEOTIDE SEQUENCE [LARGE SCALE GENOMIC DNA]</scope>
    <source>
        <strain evidence="2 3">DSM 24179</strain>
    </source>
</reference>
<gene>
    <name evidence="2" type="ORF">EV194_10878</name>
</gene>
<evidence type="ECO:0000313" key="2">
    <source>
        <dbReference type="EMBL" id="TCO07471.1"/>
    </source>
</evidence>
<keyword evidence="1" id="KW-1133">Transmembrane helix</keyword>
<feature type="transmembrane region" description="Helical" evidence="1">
    <location>
        <begin position="60"/>
        <end position="78"/>
    </location>
</feature>
<evidence type="ECO:0000313" key="3">
    <source>
        <dbReference type="Proteomes" id="UP000295221"/>
    </source>
</evidence>
<accession>A0A4R2GH92</accession>
<dbReference type="InterPro" id="IPR021737">
    <property type="entry name" value="Phage_phiKZ_Orf197"/>
</dbReference>
<protein>
    <submittedName>
        <fullName evidence="2">Uncharacterized protein DUF3307</fullName>
    </submittedName>
</protein>
<organism evidence="2 3">
    <name type="scientific">Natronoflexus pectinivorans</name>
    <dbReference type="NCBI Taxonomy" id="682526"/>
    <lineage>
        <taxon>Bacteria</taxon>
        <taxon>Pseudomonadati</taxon>
        <taxon>Bacteroidota</taxon>
        <taxon>Bacteroidia</taxon>
        <taxon>Marinilabiliales</taxon>
        <taxon>Marinilabiliaceae</taxon>
        <taxon>Natronoflexus</taxon>
    </lineage>
</organism>
<feature type="transmembrane region" description="Helical" evidence="1">
    <location>
        <begin position="90"/>
        <end position="113"/>
    </location>
</feature>
<dbReference type="Proteomes" id="UP000295221">
    <property type="component" value="Unassembled WGS sequence"/>
</dbReference>